<protein>
    <recommendedName>
        <fullName evidence="3">GemA protein</fullName>
    </recommendedName>
</protein>
<evidence type="ECO:0000313" key="2">
    <source>
        <dbReference type="Proteomes" id="UP000317617"/>
    </source>
</evidence>
<organism evidence="1 2">
    <name type="scientific">Acetobacter orleanensis</name>
    <dbReference type="NCBI Taxonomy" id="104099"/>
    <lineage>
        <taxon>Bacteria</taxon>
        <taxon>Pseudomonadati</taxon>
        <taxon>Pseudomonadota</taxon>
        <taxon>Alphaproteobacteria</taxon>
        <taxon>Acetobacterales</taxon>
        <taxon>Acetobacteraceae</taxon>
        <taxon>Acetobacter</taxon>
    </lineage>
</organism>
<keyword evidence="2" id="KW-1185">Reference proteome</keyword>
<dbReference type="STRING" id="104099.AD949_04460"/>
<name>A0A4Y3TI30_9PROT</name>
<evidence type="ECO:0008006" key="3">
    <source>
        <dbReference type="Google" id="ProtNLM"/>
    </source>
</evidence>
<dbReference type="EMBL" id="BJMU01000004">
    <property type="protein sequence ID" value="GEB82641.1"/>
    <property type="molecule type" value="Genomic_DNA"/>
</dbReference>
<sequence length="140" mass="15970">MRRKPLDPAKVRLVQVARKRLGLTDDDYRNILMRVGGVSSSRDLTAEAFRELMELFAKLGFQSDANRTNLGRRPGFATAGQVAAIRRLWAEYTEGTGTETQLGHWLERTWRVSALRFLPEKDARSAVIILKNMVTRKTRP</sequence>
<evidence type="ECO:0000313" key="1">
    <source>
        <dbReference type="EMBL" id="GEB82641.1"/>
    </source>
</evidence>
<comment type="caution">
    <text evidence="1">The sequence shown here is derived from an EMBL/GenBank/DDBJ whole genome shotgun (WGS) entry which is preliminary data.</text>
</comment>
<gene>
    <name evidence="1" type="ORF">AOR01nite_11180</name>
</gene>
<dbReference type="Pfam" id="PF06252">
    <property type="entry name" value="GemA"/>
    <property type="match status" value="1"/>
</dbReference>
<proteinExistence type="predicted"/>
<accession>A0A4Y3TI30</accession>
<reference evidence="1 2" key="1">
    <citation type="submission" date="2019-06" db="EMBL/GenBank/DDBJ databases">
        <title>Whole genome shotgun sequence of Acetobacter orleanensis NBRC 13752.</title>
        <authorList>
            <person name="Hosoyama A."/>
            <person name="Uohara A."/>
            <person name="Ohji S."/>
            <person name="Ichikawa N."/>
        </authorList>
    </citation>
    <scope>NUCLEOTIDE SEQUENCE [LARGE SCALE GENOMIC DNA]</scope>
    <source>
        <strain evidence="1 2">NBRC 13752</strain>
    </source>
</reference>
<dbReference type="RefSeq" id="WP_244463353.1">
    <property type="nucleotide sequence ID" value="NZ_BJMU01000004.1"/>
</dbReference>
<dbReference type="AlphaFoldDB" id="A0A4Y3TI30"/>
<dbReference type="Proteomes" id="UP000317617">
    <property type="component" value="Unassembled WGS sequence"/>
</dbReference>
<dbReference type="InterPro" id="IPR009363">
    <property type="entry name" value="Phage_Mu_Gp16"/>
</dbReference>